<gene>
    <name evidence="1" type="ORF">BARAN1_0057</name>
</gene>
<organism evidence="1 2">
    <name type="scientific">Candidatus Bipolaricaulis anaerobius</name>
    <dbReference type="NCBI Taxonomy" id="2026885"/>
    <lineage>
        <taxon>Bacteria</taxon>
        <taxon>Candidatus Bipolaricaulota</taxon>
        <taxon>Candidatus Bipolaricaulia</taxon>
        <taxon>Candidatus Bipolaricaulales</taxon>
        <taxon>Candidatus Bipolaricaulaceae</taxon>
        <taxon>Candidatus Bipolaricaulis</taxon>
    </lineage>
</organism>
<sequence>MAIAILFSVPASAQSVQAEAPWLTVYDEAGRLKWELRMEALARVGDGWEGQRVQVQLYHDGAPTVILRAPRIRADRYGREWALSTDDLAAEPIVGEGEGFSFTCREARWQGGLVLGGLTAEGRGVALSATEARWQLGEAVHLVDAEVTFAGWQLAFETGRYELGGDQLVADDVTATGHGVTLGGTALMAWPHEGRIEVREAHLVRAP</sequence>
<accession>A0A2X3KI92</accession>
<protein>
    <recommendedName>
        <fullName evidence="3">LPS export ABC transporter periplasmic protein LptC</fullName>
    </recommendedName>
</protein>
<dbReference type="KEGG" id="bana:BARAN1_0057"/>
<dbReference type="Proteomes" id="UP000249818">
    <property type="component" value="Chromosome BARAN1"/>
</dbReference>
<name>A0A2X3KI92_9BACT</name>
<reference evidence="2" key="1">
    <citation type="submission" date="2018-05" db="EMBL/GenBank/DDBJ databases">
        <authorList>
            <person name="Hao L."/>
        </authorList>
    </citation>
    <scope>NUCLEOTIDE SEQUENCE [LARGE SCALE GENOMIC DNA]</scope>
</reference>
<dbReference type="EMBL" id="LS483254">
    <property type="protein sequence ID" value="SQD92082.1"/>
    <property type="molecule type" value="Genomic_DNA"/>
</dbReference>
<dbReference type="RefSeq" id="WP_122030354.1">
    <property type="nucleotide sequence ID" value="NZ_LS483254.1"/>
</dbReference>
<dbReference type="AlphaFoldDB" id="A0A2X3KI92"/>
<proteinExistence type="predicted"/>
<evidence type="ECO:0008006" key="3">
    <source>
        <dbReference type="Google" id="ProtNLM"/>
    </source>
</evidence>
<evidence type="ECO:0000313" key="2">
    <source>
        <dbReference type="Proteomes" id="UP000249818"/>
    </source>
</evidence>
<evidence type="ECO:0000313" key="1">
    <source>
        <dbReference type="EMBL" id="SQD92082.1"/>
    </source>
</evidence>
<keyword evidence="2" id="KW-1185">Reference proteome</keyword>